<feature type="transmembrane region" description="Helical" evidence="6">
    <location>
        <begin position="149"/>
        <end position="175"/>
    </location>
</feature>
<feature type="transmembrane region" description="Helical" evidence="6">
    <location>
        <begin position="255"/>
        <end position="273"/>
    </location>
</feature>
<evidence type="ECO:0000256" key="2">
    <source>
        <dbReference type="ARBA" id="ARBA00009773"/>
    </source>
</evidence>
<keyword evidence="4 6" id="KW-1133">Transmembrane helix</keyword>
<comment type="subcellular location">
    <subcellularLocation>
        <location evidence="1">Membrane</location>
        <topology evidence="1">Multi-pass membrane protein</topology>
    </subcellularLocation>
</comment>
<proteinExistence type="inferred from homology"/>
<sequence length="369" mass="41693">MVERLKYMFGLLLAIIAIVVIWYFRAVVSFLIVSAVISLVARPIFDIIQKIRIRSWKPSNSVSALLTVLTLWVFILAFFRISVPFIVKEIHFLSNVDLDVVFARAERLLGSLLQPLRATEFGKAGLDVVEGQIKETALTFFDFSRLRGIFASLAGFLGGLFIFAFSVSFITFFFLKEEWLIIEGLLLFIPSHYENALKHMLASIKTLLRRYFIGIIVQITLISVFVTLGLAMIGLEMQHAVIIGLFSGFVNVIPYMGPLIGAFFGFLVALVVFVQTSTPPEFVPFMLGVILVFVIVQLLDNIVFQPFIFSASVRAHPLEIFILILMAGYMSGIIGMFLAIPVYTIIRVIAKEFFYNYKLVQKLTQKIKE</sequence>
<feature type="transmembrane region" description="Helical" evidence="6">
    <location>
        <begin position="60"/>
        <end position="79"/>
    </location>
</feature>
<dbReference type="AlphaFoldDB" id="A0A941F230"/>
<comment type="similarity">
    <text evidence="2">Belongs to the autoinducer-2 exporter (AI-2E) (TC 2.A.86) family.</text>
</comment>
<dbReference type="Pfam" id="PF01594">
    <property type="entry name" value="AI-2E_transport"/>
    <property type="match status" value="1"/>
</dbReference>
<keyword evidence="5 6" id="KW-0472">Membrane</keyword>
<feature type="transmembrane region" description="Helical" evidence="6">
    <location>
        <begin position="30"/>
        <end position="48"/>
    </location>
</feature>
<evidence type="ECO:0000256" key="1">
    <source>
        <dbReference type="ARBA" id="ARBA00004141"/>
    </source>
</evidence>
<feature type="transmembrane region" description="Helical" evidence="6">
    <location>
        <begin position="211"/>
        <end position="235"/>
    </location>
</feature>
<reference evidence="7" key="1">
    <citation type="journal article" date="2018" name="Int. J. Syst. Evol. Microbiol.">
        <title>Carboxylicivirga sediminis sp. nov., isolated from coastal sediment.</title>
        <authorList>
            <person name="Wang F.Q."/>
            <person name="Ren L.H."/>
            <person name="Zou R.J."/>
            <person name="Sun Y.Z."/>
            <person name="Liu X.J."/>
            <person name="Jiang F."/>
            <person name="Liu L.J."/>
        </authorList>
    </citation>
    <scope>NUCLEOTIDE SEQUENCE</scope>
    <source>
        <strain evidence="7">JR1</strain>
    </source>
</reference>
<evidence type="ECO:0000256" key="6">
    <source>
        <dbReference type="SAM" id="Phobius"/>
    </source>
</evidence>
<name>A0A941F230_9BACT</name>
<dbReference type="GO" id="GO:0016020">
    <property type="term" value="C:membrane"/>
    <property type="evidence" value="ECO:0007669"/>
    <property type="project" value="UniProtKB-SubCell"/>
</dbReference>
<evidence type="ECO:0000256" key="5">
    <source>
        <dbReference type="ARBA" id="ARBA00023136"/>
    </source>
</evidence>
<evidence type="ECO:0000256" key="3">
    <source>
        <dbReference type="ARBA" id="ARBA00022692"/>
    </source>
</evidence>
<organism evidence="7 8">
    <name type="scientific">Carboxylicivirga sediminis</name>
    <dbReference type="NCBI Taxonomy" id="2006564"/>
    <lineage>
        <taxon>Bacteria</taxon>
        <taxon>Pseudomonadati</taxon>
        <taxon>Bacteroidota</taxon>
        <taxon>Bacteroidia</taxon>
        <taxon>Marinilabiliales</taxon>
        <taxon>Marinilabiliaceae</taxon>
        <taxon>Carboxylicivirga</taxon>
    </lineage>
</organism>
<keyword evidence="8" id="KW-1185">Reference proteome</keyword>
<comment type="caution">
    <text evidence="7">The sequence shown here is derived from an EMBL/GenBank/DDBJ whole genome shotgun (WGS) entry which is preliminary data.</text>
</comment>
<accession>A0A941F230</accession>
<dbReference type="InterPro" id="IPR002549">
    <property type="entry name" value="AI-2E-like"/>
</dbReference>
<feature type="transmembrane region" description="Helical" evidence="6">
    <location>
        <begin position="7"/>
        <end position="24"/>
    </location>
</feature>
<keyword evidence="3 6" id="KW-0812">Transmembrane</keyword>
<feature type="transmembrane region" description="Helical" evidence="6">
    <location>
        <begin position="285"/>
        <end position="308"/>
    </location>
</feature>
<evidence type="ECO:0000313" key="7">
    <source>
        <dbReference type="EMBL" id="MBR8534713.1"/>
    </source>
</evidence>
<protein>
    <submittedName>
        <fullName evidence="7">AI-2E family transporter</fullName>
    </submittedName>
</protein>
<dbReference type="EMBL" id="JAGTAR010000004">
    <property type="protein sequence ID" value="MBR8534713.1"/>
    <property type="molecule type" value="Genomic_DNA"/>
</dbReference>
<evidence type="ECO:0000313" key="8">
    <source>
        <dbReference type="Proteomes" id="UP000679220"/>
    </source>
</evidence>
<reference evidence="7" key="2">
    <citation type="submission" date="2021-04" db="EMBL/GenBank/DDBJ databases">
        <authorList>
            <person name="Zhang T."/>
            <person name="Zhang Y."/>
            <person name="Lu D."/>
            <person name="Zuo D."/>
            <person name="Du Z."/>
        </authorList>
    </citation>
    <scope>NUCLEOTIDE SEQUENCE</scope>
    <source>
        <strain evidence="7">JR1</strain>
    </source>
</reference>
<gene>
    <name evidence="7" type="ORF">KDU71_04015</name>
</gene>
<dbReference type="RefSeq" id="WP_212188619.1">
    <property type="nucleotide sequence ID" value="NZ_JAGTAR010000004.1"/>
</dbReference>
<evidence type="ECO:0000256" key="4">
    <source>
        <dbReference type="ARBA" id="ARBA00022989"/>
    </source>
</evidence>
<feature type="transmembrane region" description="Helical" evidence="6">
    <location>
        <begin position="320"/>
        <end position="346"/>
    </location>
</feature>
<dbReference type="Proteomes" id="UP000679220">
    <property type="component" value="Unassembled WGS sequence"/>
</dbReference>